<evidence type="ECO:0000256" key="1">
    <source>
        <dbReference type="SAM" id="MobiDB-lite"/>
    </source>
</evidence>
<proteinExistence type="predicted"/>
<dbReference type="Proteomes" id="UP000032811">
    <property type="component" value="Chromosome 1"/>
</dbReference>
<organism evidence="2 3">
    <name type="scientific">Paraclostridium sordellii</name>
    <name type="common">Clostridium sordellii</name>
    <dbReference type="NCBI Taxonomy" id="1505"/>
    <lineage>
        <taxon>Bacteria</taxon>
        <taxon>Bacillati</taxon>
        <taxon>Bacillota</taxon>
        <taxon>Clostridia</taxon>
        <taxon>Peptostreptococcales</taxon>
        <taxon>Peptostreptococcaceae</taxon>
        <taxon>Paraclostridium</taxon>
    </lineage>
</organism>
<reference evidence="2 3" key="1">
    <citation type="submission" date="2014-11" db="EMBL/GenBank/DDBJ databases">
        <authorList>
            <person name="Aslett M.A."/>
            <person name="De Silva N."/>
        </authorList>
    </citation>
    <scope>NUCLEOTIDE SEQUENCE [LARGE SCALE GENOMIC DNA]</scope>
    <source>
        <strain evidence="2 3">ATCC9714</strain>
    </source>
</reference>
<dbReference type="EMBL" id="LN679998">
    <property type="protein sequence ID" value="CEJ75100.1"/>
    <property type="molecule type" value="Genomic_DNA"/>
</dbReference>
<feature type="region of interest" description="Disordered" evidence="1">
    <location>
        <begin position="40"/>
        <end position="60"/>
    </location>
</feature>
<evidence type="ECO:0000313" key="3">
    <source>
        <dbReference type="Proteomes" id="UP000032811"/>
    </source>
</evidence>
<sequence length="164" mass="19225">MNFDGYMNPMFSDMDNKYIYPMPYVNPMVYMNPYMVNPMPSQNNKQQSNNENQNEQYSNPYQNNPMMYMNPYMMNPMMGGMDPSLMMQMCMQMMQMMQMMGGANQFNPMPSMNMDNHMQDNIPNPCMDSMKPMNGMPMMGCMPGMGYMPGMPNINIEEFDEEEM</sequence>
<gene>
    <name evidence="2" type="ORF">ATCC9714_29881</name>
</gene>
<protein>
    <recommendedName>
        <fullName evidence="4">Spore coat assembly asparagine-rich protein</fullName>
    </recommendedName>
</protein>
<dbReference type="GeneID" id="97538813"/>
<name>A0ABP1XV11_PARSO</name>
<dbReference type="RefSeq" id="WP_021127521.1">
    <property type="nucleotide sequence ID" value="NZ_CABJBQ010000007.1"/>
</dbReference>
<evidence type="ECO:0000313" key="2">
    <source>
        <dbReference type="EMBL" id="CEJ75100.1"/>
    </source>
</evidence>
<keyword evidence="3" id="KW-1185">Reference proteome</keyword>
<evidence type="ECO:0008006" key="4">
    <source>
        <dbReference type="Google" id="ProtNLM"/>
    </source>
</evidence>
<accession>A0ABP1XV11</accession>